<comment type="caution">
    <text evidence="3">The sequence shown here is derived from an EMBL/GenBank/DDBJ whole genome shotgun (WGS) entry which is preliminary data.</text>
</comment>
<organism evidence="3 4">
    <name type="scientific">Apolygus lucorum</name>
    <name type="common">Small green plant bug</name>
    <name type="synonym">Lygocoris lucorum</name>
    <dbReference type="NCBI Taxonomy" id="248454"/>
    <lineage>
        <taxon>Eukaryota</taxon>
        <taxon>Metazoa</taxon>
        <taxon>Ecdysozoa</taxon>
        <taxon>Arthropoda</taxon>
        <taxon>Hexapoda</taxon>
        <taxon>Insecta</taxon>
        <taxon>Pterygota</taxon>
        <taxon>Neoptera</taxon>
        <taxon>Paraneoptera</taxon>
        <taxon>Hemiptera</taxon>
        <taxon>Heteroptera</taxon>
        <taxon>Panheteroptera</taxon>
        <taxon>Cimicomorpha</taxon>
        <taxon>Miridae</taxon>
        <taxon>Mirini</taxon>
        <taxon>Apolygus</taxon>
    </lineage>
</organism>
<proteinExistence type="predicted"/>
<accession>A0A8S9XYK9</accession>
<gene>
    <name evidence="3" type="ORF">GE061_008891</name>
</gene>
<feature type="compositionally biased region" description="Basic and acidic residues" evidence="2">
    <location>
        <begin position="22"/>
        <end position="31"/>
    </location>
</feature>
<evidence type="ECO:0000256" key="1">
    <source>
        <dbReference type="SAM" id="Coils"/>
    </source>
</evidence>
<feature type="region of interest" description="Disordered" evidence="2">
    <location>
        <begin position="1"/>
        <end position="31"/>
    </location>
</feature>
<name>A0A8S9XYK9_APOLU</name>
<evidence type="ECO:0000313" key="4">
    <source>
        <dbReference type="Proteomes" id="UP000466442"/>
    </source>
</evidence>
<keyword evidence="1" id="KW-0175">Coiled coil</keyword>
<dbReference type="Proteomes" id="UP000466442">
    <property type="component" value="Unassembled WGS sequence"/>
</dbReference>
<dbReference type="OrthoDB" id="6628370at2759"/>
<reference evidence="3" key="1">
    <citation type="journal article" date="2021" name="Mol. Ecol. Resour.">
        <title>Apolygus lucorum genome provides insights into omnivorousness and mesophyll feeding.</title>
        <authorList>
            <person name="Liu Y."/>
            <person name="Liu H."/>
            <person name="Wang H."/>
            <person name="Huang T."/>
            <person name="Liu B."/>
            <person name="Yang B."/>
            <person name="Yin L."/>
            <person name="Li B."/>
            <person name="Zhang Y."/>
            <person name="Zhang S."/>
            <person name="Jiang F."/>
            <person name="Zhang X."/>
            <person name="Ren Y."/>
            <person name="Wang B."/>
            <person name="Wang S."/>
            <person name="Lu Y."/>
            <person name="Wu K."/>
            <person name="Fan W."/>
            <person name="Wang G."/>
        </authorList>
    </citation>
    <scope>NUCLEOTIDE SEQUENCE</scope>
    <source>
        <strain evidence="3">12Hb</strain>
    </source>
</reference>
<dbReference type="EMBL" id="WIXP02000002">
    <property type="protein sequence ID" value="KAF6214152.1"/>
    <property type="molecule type" value="Genomic_DNA"/>
</dbReference>
<evidence type="ECO:0000256" key="2">
    <source>
        <dbReference type="SAM" id="MobiDB-lite"/>
    </source>
</evidence>
<sequence length="294" mass="33359">MSQKSLQEFFSLRTDSPKRRRSPGEDKEQSKKLMLSNMGDTAGNISVPQPSMNDSSVGQISVSQLMTMMSDLIDRKGLAKKEDLTIINAEIENLKKENKDLHQKIDMLNKRLNGFDRTSRKNNLIFGGIEYTGGNWITIIEDFVKQVLCIEQGILIGRAFPLGKEGLRKRLILVEFLRGEEVNLIMSKVGVLRGTNFFVHRDYSMEERLKRSKLSSIKREIMKCNDRVNASFRRDALLVNEVPFVWDLQKGFMTAKGEDGIQALRGCANLDLSDFMANLILPRNGGSPPREQSE</sequence>
<feature type="coiled-coil region" evidence="1">
    <location>
        <begin position="84"/>
        <end position="111"/>
    </location>
</feature>
<keyword evidence="4" id="KW-1185">Reference proteome</keyword>
<evidence type="ECO:0000313" key="3">
    <source>
        <dbReference type="EMBL" id="KAF6214152.1"/>
    </source>
</evidence>
<dbReference type="AlphaFoldDB" id="A0A8S9XYK9"/>
<protein>
    <submittedName>
        <fullName evidence="3">Uncharacterized protein</fullName>
    </submittedName>
</protein>